<evidence type="ECO:0000313" key="2">
    <source>
        <dbReference type="Proteomes" id="UP000541444"/>
    </source>
</evidence>
<gene>
    <name evidence="1" type="ORF">GIB67_031121</name>
</gene>
<proteinExistence type="predicted"/>
<dbReference type="EMBL" id="JACGCM010001583">
    <property type="protein sequence ID" value="KAF6153167.1"/>
    <property type="molecule type" value="Genomic_DNA"/>
</dbReference>
<comment type="caution">
    <text evidence="1">The sequence shown here is derived from an EMBL/GenBank/DDBJ whole genome shotgun (WGS) entry which is preliminary data.</text>
</comment>
<keyword evidence="2" id="KW-1185">Reference proteome</keyword>
<evidence type="ECO:0000313" key="1">
    <source>
        <dbReference type="EMBL" id="KAF6153167.1"/>
    </source>
</evidence>
<sequence length="77" mass="8730">MRNPPPFINIESPIDSDTEIAITQIPGQLMLQEQGNISKPSYLIDPNEGKGSLYLIREGMNIDKQASSFIRRFHENN</sequence>
<dbReference type="OrthoDB" id="1916329at2759"/>
<reference evidence="1 2" key="1">
    <citation type="journal article" date="2020" name="IScience">
        <title>Genome Sequencing of the Endangered Kingdonia uniflora (Circaeasteraceae, Ranunculales) Reveals Potential Mechanisms of Evolutionary Specialization.</title>
        <authorList>
            <person name="Sun Y."/>
            <person name="Deng T."/>
            <person name="Zhang A."/>
            <person name="Moore M.J."/>
            <person name="Landis J.B."/>
            <person name="Lin N."/>
            <person name="Zhang H."/>
            <person name="Zhang X."/>
            <person name="Huang J."/>
            <person name="Zhang X."/>
            <person name="Sun H."/>
            <person name="Wang H."/>
        </authorList>
    </citation>
    <scope>NUCLEOTIDE SEQUENCE [LARGE SCALE GENOMIC DNA]</scope>
    <source>
        <strain evidence="1">TB1705</strain>
        <tissue evidence="1">Leaf</tissue>
    </source>
</reference>
<dbReference type="AlphaFoldDB" id="A0A7J7ME74"/>
<accession>A0A7J7ME74</accession>
<name>A0A7J7ME74_9MAGN</name>
<dbReference type="Proteomes" id="UP000541444">
    <property type="component" value="Unassembled WGS sequence"/>
</dbReference>
<protein>
    <submittedName>
        <fullName evidence="1">Uncharacterized protein</fullName>
    </submittedName>
</protein>
<organism evidence="1 2">
    <name type="scientific">Kingdonia uniflora</name>
    <dbReference type="NCBI Taxonomy" id="39325"/>
    <lineage>
        <taxon>Eukaryota</taxon>
        <taxon>Viridiplantae</taxon>
        <taxon>Streptophyta</taxon>
        <taxon>Embryophyta</taxon>
        <taxon>Tracheophyta</taxon>
        <taxon>Spermatophyta</taxon>
        <taxon>Magnoliopsida</taxon>
        <taxon>Ranunculales</taxon>
        <taxon>Circaeasteraceae</taxon>
        <taxon>Kingdonia</taxon>
    </lineage>
</organism>